<dbReference type="InterPro" id="IPR036770">
    <property type="entry name" value="Ankyrin_rpt-contain_sf"/>
</dbReference>
<keyword evidence="4" id="KW-1185">Reference proteome</keyword>
<dbReference type="InterPro" id="IPR002110">
    <property type="entry name" value="Ankyrin_rpt"/>
</dbReference>
<accession>A0A2S4L3C0</accession>
<dbReference type="Gene3D" id="1.25.40.20">
    <property type="entry name" value="Ankyrin repeat-containing domain"/>
    <property type="match status" value="1"/>
</dbReference>
<dbReference type="AlphaFoldDB" id="A0A2S4L3C0"/>
<feature type="compositionally biased region" description="Acidic residues" evidence="2">
    <location>
        <begin position="333"/>
        <end position="351"/>
    </location>
</feature>
<dbReference type="STRING" id="94208.A0A2S4L3C0"/>
<evidence type="ECO:0000256" key="2">
    <source>
        <dbReference type="SAM" id="MobiDB-lite"/>
    </source>
</evidence>
<reference evidence="3 4" key="1">
    <citation type="submission" date="2018-01" db="EMBL/GenBank/DDBJ databases">
        <title>Harnessing the power of phylogenomics to disentangle the directionality and signatures of interkingdom host jumping in the parasitic fungal genus Tolypocladium.</title>
        <authorList>
            <person name="Quandt C.A."/>
            <person name="Patterson W."/>
            <person name="Spatafora J.W."/>
        </authorList>
    </citation>
    <scope>NUCLEOTIDE SEQUENCE [LARGE SCALE GENOMIC DNA]</scope>
    <source>
        <strain evidence="3 4">NRBC 100945</strain>
    </source>
</reference>
<comment type="caution">
    <text evidence="3">The sequence shown here is derived from an EMBL/GenBank/DDBJ whole genome shotgun (WGS) entry which is preliminary data.</text>
</comment>
<evidence type="ECO:0000313" key="4">
    <source>
        <dbReference type="Proteomes" id="UP000237481"/>
    </source>
</evidence>
<organism evidence="3 4">
    <name type="scientific">Tolypocladium paradoxum</name>
    <dbReference type="NCBI Taxonomy" id="94208"/>
    <lineage>
        <taxon>Eukaryota</taxon>
        <taxon>Fungi</taxon>
        <taxon>Dikarya</taxon>
        <taxon>Ascomycota</taxon>
        <taxon>Pezizomycotina</taxon>
        <taxon>Sordariomycetes</taxon>
        <taxon>Hypocreomycetidae</taxon>
        <taxon>Hypocreales</taxon>
        <taxon>Ophiocordycipitaceae</taxon>
        <taxon>Tolypocladium</taxon>
    </lineage>
</organism>
<keyword evidence="1" id="KW-0040">ANK repeat</keyword>
<dbReference type="EMBL" id="PKSG01000293">
    <property type="protein sequence ID" value="POR36914.1"/>
    <property type="molecule type" value="Genomic_DNA"/>
</dbReference>
<proteinExistence type="predicted"/>
<dbReference type="PROSITE" id="PS50088">
    <property type="entry name" value="ANK_REPEAT"/>
    <property type="match status" value="1"/>
</dbReference>
<feature type="region of interest" description="Disordered" evidence="2">
    <location>
        <begin position="1"/>
        <end position="180"/>
    </location>
</feature>
<evidence type="ECO:0000256" key="1">
    <source>
        <dbReference type="PROSITE-ProRule" id="PRU00023"/>
    </source>
</evidence>
<dbReference type="Proteomes" id="UP000237481">
    <property type="component" value="Unassembled WGS sequence"/>
</dbReference>
<sequence length="364" mass="39278">MVAGFALPGAGRKPSYASCAPLSRARRVAAATPPWLPRRHIINTSPAASNPRPDDPRAVDSAPTRHSVSHASSVHPTDDDDDDETGANQHPEADRMAAEEEHEASPAFMEDGRDVLLTPLFRAPPSRSSSSRPAAATTPTSSPTCSPTSPTPRSRPCSTAPPPSWATTSTTRPPPGATVRSPHLLISAHASSRSATPAAACLKRDGSVAHADGRADEIIDLLLDQPAFECDPVNRLEGDTPLHTAIRWLNAEPPAQRPFGRALVEMMLEAGSSPRLRNKGGLTPVQLVDPANPDLRDLIRQHEYASQNAGDFVNVVERPDAKHTRKAAPAPVEEQESDEDAEFSGSDEERAEWERRRRERKRKA</sequence>
<protein>
    <submittedName>
        <fullName evidence="3">Ankyrin repeat-containing protein</fullName>
    </submittedName>
</protein>
<name>A0A2S4L3C0_9HYPO</name>
<feature type="compositionally biased region" description="Polar residues" evidence="2">
    <location>
        <begin position="64"/>
        <end position="75"/>
    </location>
</feature>
<evidence type="ECO:0000313" key="3">
    <source>
        <dbReference type="EMBL" id="POR36914.1"/>
    </source>
</evidence>
<feature type="repeat" description="ANK" evidence="1">
    <location>
        <begin position="237"/>
        <end position="279"/>
    </location>
</feature>
<gene>
    <name evidence="3" type="ORF">TPAR_02868</name>
</gene>
<feature type="region of interest" description="Disordered" evidence="2">
    <location>
        <begin position="313"/>
        <end position="364"/>
    </location>
</feature>
<dbReference type="OrthoDB" id="9995210at2759"/>
<feature type="compositionally biased region" description="Low complexity" evidence="2">
    <location>
        <begin position="123"/>
        <end position="158"/>
    </location>
</feature>
<dbReference type="SUPFAM" id="SSF48403">
    <property type="entry name" value="Ankyrin repeat"/>
    <property type="match status" value="1"/>
</dbReference>